<keyword evidence="4" id="KW-0052">Apoplast</keyword>
<name>A0AAD1ZCR3_9LAMI</name>
<evidence type="ECO:0000256" key="2">
    <source>
        <dbReference type="ARBA" id="ARBA00011738"/>
    </source>
</evidence>
<reference evidence="5" key="1">
    <citation type="submission" date="2023-05" db="EMBL/GenBank/DDBJ databases">
        <authorList>
            <person name="Huff M."/>
        </authorList>
    </citation>
    <scope>NUCLEOTIDE SEQUENCE</scope>
</reference>
<evidence type="ECO:0000313" key="5">
    <source>
        <dbReference type="EMBL" id="CAI9765456.1"/>
    </source>
</evidence>
<dbReference type="PANTHER" id="PTHR21495">
    <property type="entry name" value="NUCLEOPORIN-RELATED"/>
    <property type="match status" value="1"/>
</dbReference>
<evidence type="ECO:0000256" key="1">
    <source>
        <dbReference type="ARBA" id="ARBA00010746"/>
    </source>
</evidence>
<dbReference type="EMBL" id="OU503042">
    <property type="protein sequence ID" value="CAI9765456.1"/>
    <property type="molecule type" value="Genomic_DNA"/>
</dbReference>
<evidence type="ECO:0000256" key="4">
    <source>
        <dbReference type="RuleBase" id="RU363099"/>
    </source>
</evidence>
<accession>A0AAD1ZCR3</accession>
<keyword evidence="6" id="KW-1185">Reference proteome</keyword>
<dbReference type="GO" id="GO:0048046">
    <property type="term" value="C:apoplast"/>
    <property type="evidence" value="ECO:0007669"/>
    <property type="project" value="UniProtKB-SubCell"/>
</dbReference>
<proteinExistence type="inferred from homology"/>
<dbReference type="AlphaFoldDB" id="A0AAD1ZCR3"/>
<dbReference type="Pfam" id="PF03018">
    <property type="entry name" value="Dirigent"/>
    <property type="match status" value="1"/>
</dbReference>
<sequence>MGKVTFMFCTLVIEMAILWGYANAQEQVGFQNLCLGNEKTTRLQVFVQDELGGENPTVWDVARSNITSTSPTSFGQVRVLDDLLTDGPDRNSKRVGRAQGLITSADLQVSALAMNLNFVFTSGQYNGSTLCILGRNPLENQYRELAIVGGTGVFRMARGYAITSTYSYDDETSYGVLEYNIYVAYITSTYSYDVETSYGVLEYNIYVAYVDASNENMQSLN</sequence>
<organism evidence="5 6">
    <name type="scientific">Fraxinus pennsylvanica</name>
    <dbReference type="NCBI Taxonomy" id="56036"/>
    <lineage>
        <taxon>Eukaryota</taxon>
        <taxon>Viridiplantae</taxon>
        <taxon>Streptophyta</taxon>
        <taxon>Embryophyta</taxon>
        <taxon>Tracheophyta</taxon>
        <taxon>Spermatophyta</taxon>
        <taxon>Magnoliopsida</taxon>
        <taxon>eudicotyledons</taxon>
        <taxon>Gunneridae</taxon>
        <taxon>Pentapetalae</taxon>
        <taxon>asterids</taxon>
        <taxon>lamiids</taxon>
        <taxon>Lamiales</taxon>
        <taxon>Oleaceae</taxon>
        <taxon>Oleeae</taxon>
        <taxon>Fraxinus</taxon>
    </lineage>
</organism>
<feature type="signal peptide" evidence="4">
    <location>
        <begin position="1"/>
        <end position="24"/>
    </location>
</feature>
<comment type="subunit">
    <text evidence="2 4">Homodimer.</text>
</comment>
<dbReference type="InterPro" id="IPR004265">
    <property type="entry name" value="Dirigent"/>
</dbReference>
<dbReference type="Gene3D" id="2.40.480.10">
    <property type="entry name" value="Allene oxide cyclase-like"/>
    <property type="match status" value="1"/>
</dbReference>
<gene>
    <name evidence="5" type="ORF">FPE_LOCUS12886</name>
</gene>
<protein>
    <recommendedName>
        <fullName evidence="4">Dirigent protein</fullName>
    </recommendedName>
</protein>
<comment type="subcellular location">
    <subcellularLocation>
        <location evidence="4">Secreted</location>
        <location evidence="4">Extracellular space</location>
        <location evidence="4">Apoplast</location>
    </subcellularLocation>
</comment>
<comment type="function">
    <text evidence="4">Dirigent proteins impart stereoselectivity on the phenoxy radical-coupling reaction, yielding optically active lignans from two molecules of coniferyl alcohol in the biosynthesis of lignans, flavonolignans, and alkaloids and thus plays a central role in plant secondary metabolism.</text>
</comment>
<dbReference type="InterPro" id="IPR044859">
    <property type="entry name" value="Allene_oxi_cyc_Dirigent"/>
</dbReference>
<comment type="similarity">
    <text evidence="1 4">Belongs to the plant dirigent protein family.</text>
</comment>
<keyword evidence="3 4" id="KW-0964">Secreted</keyword>
<evidence type="ECO:0000256" key="3">
    <source>
        <dbReference type="ARBA" id="ARBA00022525"/>
    </source>
</evidence>
<dbReference type="Proteomes" id="UP000834106">
    <property type="component" value="Chromosome 7"/>
</dbReference>
<evidence type="ECO:0000313" key="6">
    <source>
        <dbReference type="Proteomes" id="UP000834106"/>
    </source>
</evidence>
<feature type="chain" id="PRO_5041778758" description="Dirigent protein" evidence="4">
    <location>
        <begin position="25"/>
        <end position="221"/>
    </location>
</feature>
<dbReference type="GO" id="GO:0009699">
    <property type="term" value="P:phenylpropanoid biosynthetic process"/>
    <property type="evidence" value="ECO:0007669"/>
    <property type="project" value="UniProtKB-ARBA"/>
</dbReference>
<keyword evidence="4" id="KW-0732">Signal</keyword>